<organism evidence="1 2">
    <name type="scientific">Xanthomonas euvesicatoria</name>
    <dbReference type="NCBI Taxonomy" id="456327"/>
    <lineage>
        <taxon>Bacteria</taxon>
        <taxon>Pseudomonadati</taxon>
        <taxon>Pseudomonadota</taxon>
        <taxon>Gammaproteobacteria</taxon>
        <taxon>Lysobacterales</taxon>
        <taxon>Lysobacteraceae</taxon>
        <taxon>Xanthomonas</taxon>
    </lineage>
</organism>
<reference evidence="1 2" key="1">
    <citation type="submission" date="2020-08" db="EMBL/GenBank/DDBJ databases">
        <title>Studying the diversity of plant-associated saprophytic bacteria and their role in host health and plant-pathogen interactions.</title>
        <authorList>
            <person name="Potnis N."/>
        </authorList>
    </citation>
    <scope>NUCLEOTIDE SEQUENCE [LARGE SCALE GENOMIC DNA]</scope>
    <source>
        <strain evidence="1 2">CFBP 7922</strain>
    </source>
</reference>
<name>A0AAW3U8I6_XANEU</name>
<accession>A0AAW3U8I6</accession>
<evidence type="ECO:0000313" key="1">
    <source>
        <dbReference type="EMBL" id="MBB4725403.1"/>
    </source>
</evidence>
<proteinExistence type="predicted"/>
<dbReference type="AlphaFoldDB" id="A0AAW3U8I6"/>
<comment type="caution">
    <text evidence="1">The sequence shown here is derived from an EMBL/GenBank/DDBJ whole genome shotgun (WGS) entry which is preliminary data.</text>
</comment>
<dbReference type="Proteomes" id="UP000576603">
    <property type="component" value="Unassembled WGS sequence"/>
</dbReference>
<gene>
    <name evidence="1" type="ORF">FHY32_003805</name>
</gene>
<evidence type="ECO:0000313" key="2">
    <source>
        <dbReference type="Proteomes" id="UP000576603"/>
    </source>
</evidence>
<sequence>MSVVWRRPSRTGRGAPKGWLSVHTVPDIAQYWGWGISRQENLDRTKRLLVTLCSGS</sequence>
<protein>
    <submittedName>
        <fullName evidence="1">Uncharacterized protein</fullName>
    </submittedName>
</protein>
<dbReference type="EMBL" id="JACHNL010000010">
    <property type="protein sequence ID" value="MBB4725403.1"/>
    <property type="molecule type" value="Genomic_DNA"/>
</dbReference>